<evidence type="ECO:0000256" key="8">
    <source>
        <dbReference type="SAM" id="Coils"/>
    </source>
</evidence>
<feature type="domain" description="Multidrug resistance protein MdtA-like beta-barrel" evidence="11">
    <location>
        <begin position="181"/>
        <end position="272"/>
    </location>
</feature>
<dbReference type="GO" id="GO:1990195">
    <property type="term" value="C:macrolide transmembrane transporter complex"/>
    <property type="evidence" value="ECO:0007669"/>
    <property type="project" value="InterPro"/>
</dbReference>
<dbReference type="Pfam" id="PF25944">
    <property type="entry name" value="Beta-barrel_RND"/>
    <property type="match status" value="1"/>
</dbReference>
<keyword evidence="3" id="KW-0813">Transport</keyword>
<dbReference type="InterPro" id="IPR058626">
    <property type="entry name" value="MdtA-like_b-barrel"/>
</dbReference>
<keyword evidence="4" id="KW-1003">Cell membrane</keyword>
<dbReference type="InterPro" id="IPR058624">
    <property type="entry name" value="MdtA-like_HH"/>
</dbReference>
<dbReference type="Gene3D" id="2.40.30.170">
    <property type="match status" value="1"/>
</dbReference>
<feature type="domain" description="Multidrug resistance protein MdtA-like C-terminal permuted SH3" evidence="12">
    <location>
        <begin position="277"/>
        <end position="335"/>
    </location>
</feature>
<accession>A0A9D9DCB3</accession>
<dbReference type="Gene3D" id="2.40.50.100">
    <property type="match status" value="1"/>
</dbReference>
<gene>
    <name evidence="13" type="ORF">IAB19_10330</name>
</gene>
<comment type="caution">
    <text evidence="13">The sequence shown here is derived from an EMBL/GenBank/DDBJ whole genome shotgun (WGS) entry which is preliminary data.</text>
</comment>
<dbReference type="GO" id="GO:1990961">
    <property type="term" value="P:xenobiotic detoxification by transmembrane export across the plasma membrane"/>
    <property type="evidence" value="ECO:0007669"/>
    <property type="project" value="InterPro"/>
</dbReference>
<evidence type="ECO:0000256" key="3">
    <source>
        <dbReference type="ARBA" id="ARBA00022448"/>
    </source>
</evidence>
<evidence type="ECO:0000259" key="9">
    <source>
        <dbReference type="Pfam" id="PF25876"/>
    </source>
</evidence>
<comment type="subcellular location">
    <subcellularLocation>
        <location evidence="1">Cell membrane</location>
    </subcellularLocation>
</comment>
<evidence type="ECO:0000256" key="1">
    <source>
        <dbReference type="ARBA" id="ARBA00004236"/>
    </source>
</evidence>
<feature type="domain" description="Multidrug resistance protein MdtA-like barrel-sandwich hybrid" evidence="10">
    <location>
        <begin position="20"/>
        <end position="173"/>
    </location>
</feature>
<feature type="coiled-coil region" evidence="8">
    <location>
        <begin position="59"/>
        <end position="138"/>
    </location>
</feature>
<dbReference type="InterPro" id="IPR058625">
    <property type="entry name" value="MdtA-like_BSH"/>
</dbReference>
<dbReference type="InterPro" id="IPR030190">
    <property type="entry name" value="MacA_alpha-hairpin_sf"/>
</dbReference>
<evidence type="ECO:0000256" key="2">
    <source>
        <dbReference type="ARBA" id="ARBA00009477"/>
    </source>
</evidence>
<sequence length="356" mass="38644">MRNIKNQVFATGTLAGKVEVEVGAQVSGQIQKLYVKKGDEVKTGDLLCEIDPQIQENNLRTAQAQEKLIEAQIKAKQAELARNKLEYQRQQNLIKDDATSKQELELARADYLVSEADLQALEAQYEQAVISVDDAKTNLGYTQIRAPMDGTIYAIPVEEGQTVNANQTTPTILKMAKLDVMTVETEISEADVVKVKPGLKSTFTILGLQNHDFDATLVSIDPAPASAETSSSSSSSTSTSTEAVYYNALLDVDNPDGLLRIDMTANVTITIDERSGVLAVPLTALRSDDYQGHGSVYVVDKNGTVTEQELELGLRDEQFIEVISGLSPNSQVVIGDDVATAEAQALEQGHVPGRFR</sequence>
<dbReference type="NCBIfam" id="TIGR01730">
    <property type="entry name" value="RND_mfp"/>
    <property type="match status" value="1"/>
</dbReference>
<keyword evidence="5" id="KW-0997">Cell inner membrane</keyword>
<name>A0A9D9DCB3_9GAMM</name>
<evidence type="ECO:0000256" key="5">
    <source>
        <dbReference type="ARBA" id="ARBA00022519"/>
    </source>
</evidence>
<dbReference type="Pfam" id="PF25917">
    <property type="entry name" value="BSH_RND"/>
    <property type="match status" value="1"/>
</dbReference>
<dbReference type="Pfam" id="PF25967">
    <property type="entry name" value="RND-MFP_C"/>
    <property type="match status" value="1"/>
</dbReference>
<evidence type="ECO:0000256" key="7">
    <source>
        <dbReference type="ARBA" id="ARBA00023136"/>
    </source>
</evidence>
<dbReference type="Gene3D" id="6.10.140.1990">
    <property type="match status" value="1"/>
</dbReference>
<dbReference type="GO" id="GO:0015562">
    <property type="term" value="F:efflux transmembrane transporter activity"/>
    <property type="evidence" value="ECO:0007669"/>
    <property type="project" value="TreeGrafter"/>
</dbReference>
<dbReference type="InterPro" id="IPR006143">
    <property type="entry name" value="RND_pump_MFP"/>
</dbReference>
<proteinExistence type="inferred from homology"/>
<dbReference type="AlphaFoldDB" id="A0A9D9DCB3"/>
<dbReference type="GO" id="GO:0019898">
    <property type="term" value="C:extrinsic component of membrane"/>
    <property type="evidence" value="ECO:0007669"/>
    <property type="project" value="InterPro"/>
</dbReference>
<dbReference type="Proteomes" id="UP000823631">
    <property type="component" value="Unassembled WGS sequence"/>
</dbReference>
<dbReference type="Gene3D" id="2.40.420.20">
    <property type="match status" value="1"/>
</dbReference>
<organism evidence="13 14">
    <name type="scientific">Candidatus Avisuccinivibrio stercorigallinarum</name>
    <dbReference type="NCBI Taxonomy" id="2840704"/>
    <lineage>
        <taxon>Bacteria</taxon>
        <taxon>Pseudomonadati</taxon>
        <taxon>Pseudomonadota</taxon>
        <taxon>Gammaproteobacteria</taxon>
        <taxon>Aeromonadales</taxon>
        <taxon>Succinivibrionaceae</taxon>
        <taxon>Succinivibrionaceae incertae sedis</taxon>
        <taxon>Candidatus Avisuccinivibrio</taxon>
    </lineage>
</organism>
<feature type="domain" description="Multidrug resistance protein MdtA-like alpha-helical hairpin" evidence="9">
    <location>
        <begin position="69"/>
        <end position="142"/>
    </location>
</feature>
<comment type="similarity">
    <text evidence="2">Belongs to the membrane fusion protein (MFP) (TC 8.A.1) family.</text>
</comment>
<reference evidence="13" key="1">
    <citation type="submission" date="2020-10" db="EMBL/GenBank/DDBJ databases">
        <authorList>
            <person name="Gilroy R."/>
        </authorList>
    </citation>
    <scope>NUCLEOTIDE SEQUENCE</scope>
    <source>
        <strain evidence="13">17213</strain>
    </source>
</reference>
<dbReference type="GO" id="GO:1990281">
    <property type="term" value="C:efflux pump complex"/>
    <property type="evidence" value="ECO:0007669"/>
    <property type="project" value="TreeGrafter"/>
</dbReference>
<evidence type="ECO:0000259" key="12">
    <source>
        <dbReference type="Pfam" id="PF25967"/>
    </source>
</evidence>
<evidence type="ECO:0000259" key="11">
    <source>
        <dbReference type="Pfam" id="PF25944"/>
    </source>
</evidence>
<dbReference type="PANTHER" id="PTHR30469:SF33">
    <property type="entry name" value="SLR1207 PROTEIN"/>
    <property type="match status" value="1"/>
</dbReference>
<dbReference type="PANTHER" id="PTHR30469">
    <property type="entry name" value="MULTIDRUG RESISTANCE PROTEIN MDTA"/>
    <property type="match status" value="1"/>
</dbReference>
<evidence type="ECO:0000256" key="4">
    <source>
        <dbReference type="ARBA" id="ARBA00022475"/>
    </source>
</evidence>
<dbReference type="Pfam" id="PF25876">
    <property type="entry name" value="HH_MFP_RND"/>
    <property type="match status" value="1"/>
</dbReference>
<dbReference type="EMBL" id="JADINH010000205">
    <property type="protein sequence ID" value="MBO8416765.1"/>
    <property type="molecule type" value="Genomic_DNA"/>
</dbReference>
<evidence type="ECO:0000259" key="10">
    <source>
        <dbReference type="Pfam" id="PF25917"/>
    </source>
</evidence>
<evidence type="ECO:0000256" key="6">
    <source>
        <dbReference type="ARBA" id="ARBA00023054"/>
    </source>
</evidence>
<dbReference type="GO" id="GO:0030313">
    <property type="term" value="C:cell envelope"/>
    <property type="evidence" value="ECO:0007669"/>
    <property type="project" value="UniProtKB-SubCell"/>
</dbReference>
<keyword evidence="7" id="KW-0472">Membrane</keyword>
<dbReference type="InterPro" id="IPR058627">
    <property type="entry name" value="MdtA-like_C"/>
</dbReference>
<evidence type="ECO:0000313" key="14">
    <source>
        <dbReference type="Proteomes" id="UP000823631"/>
    </source>
</evidence>
<dbReference type="SUPFAM" id="SSF111369">
    <property type="entry name" value="HlyD-like secretion proteins"/>
    <property type="match status" value="1"/>
</dbReference>
<reference evidence="13" key="2">
    <citation type="journal article" date="2021" name="PeerJ">
        <title>Extensive microbial diversity within the chicken gut microbiome revealed by metagenomics and culture.</title>
        <authorList>
            <person name="Gilroy R."/>
            <person name="Ravi A."/>
            <person name="Getino M."/>
            <person name="Pursley I."/>
            <person name="Horton D.L."/>
            <person name="Alikhan N.F."/>
            <person name="Baker D."/>
            <person name="Gharbi K."/>
            <person name="Hall N."/>
            <person name="Watson M."/>
            <person name="Adriaenssens E.M."/>
            <person name="Foster-Nyarko E."/>
            <person name="Jarju S."/>
            <person name="Secka A."/>
            <person name="Antonio M."/>
            <person name="Oren A."/>
            <person name="Chaudhuri R.R."/>
            <person name="La Ragione R."/>
            <person name="Hildebrand F."/>
            <person name="Pallen M.J."/>
        </authorList>
    </citation>
    <scope>NUCLEOTIDE SEQUENCE</scope>
    <source>
        <strain evidence="13">17213</strain>
    </source>
</reference>
<protein>
    <submittedName>
        <fullName evidence="13">Efflux RND transporter periplasmic adaptor subunit</fullName>
    </submittedName>
</protein>
<keyword evidence="6 8" id="KW-0175">Coiled coil</keyword>
<evidence type="ECO:0000313" key="13">
    <source>
        <dbReference type="EMBL" id="MBO8416765.1"/>
    </source>
</evidence>